<dbReference type="InterPro" id="IPR000792">
    <property type="entry name" value="Tscrpt_reg_LuxR_C"/>
</dbReference>
<dbReference type="CDD" id="cd17535">
    <property type="entry name" value="REC_NarL-like"/>
    <property type="match status" value="1"/>
</dbReference>
<dbReference type="CDD" id="cd06170">
    <property type="entry name" value="LuxR_C_like"/>
    <property type="match status" value="1"/>
</dbReference>
<protein>
    <submittedName>
        <fullName evidence="8">Response regulator transcription factor</fullName>
    </submittedName>
</protein>
<evidence type="ECO:0000256" key="5">
    <source>
        <dbReference type="PROSITE-ProRule" id="PRU00169"/>
    </source>
</evidence>
<reference evidence="8 9" key="1">
    <citation type="submission" date="2020-08" db="EMBL/GenBank/DDBJ databases">
        <title>Sphingobacterium sp. DN04309 isolated from aquaculture water.</title>
        <authorList>
            <person name="Zhang M."/>
        </authorList>
    </citation>
    <scope>NUCLEOTIDE SEQUENCE [LARGE SCALE GENOMIC DNA]</scope>
    <source>
        <strain evidence="8 9">DN04309</strain>
    </source>
</reference>
<sequence length="215" mass="24168">MNSILIADDHSIVRFGTAVAINESFKDAQITHASTIKEVYSHLNFKRFDLLLLDINMPGGNNINVIKEILDLQSDIKILVFSSYDENIYALRYIEAGAAGYLNKNTAMEELNNAITSIQERGKYMSPAVRDLYIQKLTSTKSSIDKVNPLNKLSNREMDVAKHLIEGHGILEVSNLLDLSSSTVSTYKSRIFEKLGVTNIPELIELFKLHAQNTY</sequence>
<dbReference type="PANTHER" id="PTHR43214:SF41">
    <property type="entry name" value="NITRATE_NITRITE RESPONSE REGULATOR PROTEIN NARP"/>
    <property type="match status" value="1"/>
</dbReference>
<keyword evidence="2" id="KW-0805">Transcription regulation</keyword>
<dbReference type="PROSITE" id="PS50043">
    <property type="entry name" value="HTH_LUXR_2"/>
    <property type="match status" value="1"/>
</dbReference>
<evidence type="ECO:0000256" key="1">
    <source>
        <dbReference type="ARBA" id="ARBA00022553"/>
    </source>
</evidence>
<dbReference type="SUPFAM" id="SSF52172">
    <property type="entry name" value="CheY-like"/>
    <property type="match status" value="1"/>
</dbReference>
<dbReference type="InterPro" id="IPR058245">
    <property type="entry name" value="NreC/VraR/RcsB-like_REC"/>
</dbReference>
<keyword evidence="3" id="KW-0238">DNA-binding</keyword>
<dbReference type="PRINTS" id="PR00038">
    <property type="entry name" value="HTHLUXR"/>
</dbReference>
<keyword evidence="9" id="KW-1185">Reference proteome</keyword>
<dbReference type="InterPro" id="IPR011006">
    <property type="entry name" value="CheY-like_superfamily"/>
</dbReference>
<keyword evidence="4" id="KW-0804">Transcription</keyword>
<accession>A0ABR7YEE9</accession>
<dbReference type="PROSITE" id="PS50110">
    <property type="entry name" value="RESPONSE_REGULATORY"/>
    <property type="match status" value="1"/>
</dbReference>
<comment type="caution">
    <text evidence="8">The sequence shown here is derived from an EMBL/GenBank/DDBJ whole genome shotgun (WGS) entry which is preliminary data.</text>
</comment>
<feature type="domain" description="Response regulatory" evidence="7">
    <location>
        <begin position="3"/>
        <end position="119"/>
    </location>
</feature>
<dbReference type="Pfam" id="PF00196">
    <property type="entry name" value="GerE"/>
    <property type="match status" value="1"/>
</dbReference>
<dbReference type="SMART" id="SM00448">
    <property type="entry name" value="REC"/>
    <property type="match status" value="1"/>
</dbReference>
<evidence type="ECO:0000259" key="6">
    <source>
        <dbReference type="PROSITE" id="PS50043"/>
    </source>
</evidence>
<dbReference type="EMBL" id="JACOIJ010000014">
    <property type="protein sequence ID" value="MBD1429689.1"/>
    <property type="molecule type" value="Genomic_DNA"/>
</dbReference>
<proteinExistence type="predicted"/>
<dbReference type="InterPro" id="IPR001789">
    <property type="entry name" value="Sig_transdc_resp-reg_receiver"/>
</dbReference>
<name>A0ABR7YEE9_9SPHI</name>
<evidence type="ECO:0000256" key="3">
    <source>
        <dbReference type="ARBA" id="ARBA00023125"/>
    </source>
</evidence>
<evidence type="ECO:0000256" key="4">
    <source>
        <dbReference type="ARBA" id="ARBA00023163"/>
    </source>
</evidence>
<dbReference type="InterPro" id="IPR039420">
    <property type="entry name" value="WalR-like"/>
</dbReference>
<evidence type="ECO:0000259" key="7">
    <source>
        <dbReference type="PROSITE" id="PS50110"/>
    </source>
</evidence>
<organism evidence="8 9">
    <name type="scientific">Sphingobacterium litopenaei</name>
    <dbReference type="NCBI Taxonomy" id="2763500"/>
    <lineage>
        <taxon>Bacteria</taxon>
        <taxon>Pseudomonadati</taxon>
        <taxon>Bacteroidota</taxon>
        <taxon>Sphingobacteriia</taxon>
        <taxon>Sphingobacteriales</taxon>
        <taxon>Sphingobacteriaceae</taxon>
        <taxon>Sphingobacterium</taxon>
    </lineage>
</organism>
<evidence type="ECO:0000256" key="2">
    <source>
        <dbReference type="ARBA" id="ARBA00023015"/>
    </source>
</evidence>
<dbReference type="SUPFAM" id="SSF46894">
    <property type="entry name" value="C-terminal effector domain of the bipartite response regulators"/>
    <property type="match status" value="1"/>
</dbReference>
<evidence type="ECO:0000313" key="9">
    <source>
        <dbReference type="Proteomes" id="UP000651271"/>
    </source>
</evidence>
<dbReference type="RefSeq" id="WP_190302125.1">
    <property type="nucleotide sequence ID" value="NZ_JACOIJ010000014.1"/>
</dbReference>
<dbReference type="Pfam" id="PF00072">
    <property type="entry name" value="Response_reg"/>
    <property type="match status" value="1"/>
</dbReference>
<dbReference type="Gene3D" id="3.40.50.2300">
    <property type="match status" value="1"/>
</dbReference>
<feature type="modified residue" description="4-aspartylphosphate" evidence="5">
    <location>
        <position position="54"/>
    </location>
</feature>
<dbReference type="PANTHER" id="PTHR43214">
    <property type="entry name" value="TWO-COMPONENT RESPONSE REGULATOR"/>
    <property type="match status" value="1"/>
</dbReference>
<evidence type="ECO:0000313" key="8">
    <source>
        <dbReference type="EMBL" id="MBD1429689.1"/>
    </source>
</evidence>
<dbReference type="InterPro" id="IPR016032">
    <property type="entry name" value="Sig_transdc_resp-reg_C-effctor"/>
</dbReference>
<feature type="domain" description="HTH luxR-type" evidence="6">
    <location>
        <begin position="146"/>
        <end position="211"/>
    </location>
</feature>
<gene>
    <name evidence="8" type="ORF">H8B04_08915</name>
</gene>
<keyword evidence="1 5" id="KW-0597">Phosphoprotein</keyword>
<dbReference type="SMART" id="SM00421">
    <property type="entry name" value="HTH_LUXR"/>
    <property type="match status" value="1"/>
</dbReference>
<dbReference type="Proteomes" id="UP000651271">
    <property type="component" value="Unassembled WGS sequence"/>
</dbReference>